<feature type="compositionally biased region" description="Basic and acidic residues" evidence="1">
    <location>
        <begin position="26"/>
        <end position="39"/>
    </location>
</feature>
<sequence>MMFIGCYNLSSEGSNLESDSVDDNTQSDKEKGSDSGHETDENETGSESDQEENEEEVEDDEDETNYESKVEDKAKGNEDKGMHYTTNQFDDDVDQGNENLEITLNQVIEDAHVKISTVTKKTEVPVTSSSHSSDLSSKFLNFLDIPYTDAEIVSLMDFHVHHEVPSNQTPTLLTKEVVELKKDDLLNTQVTTLVDEHLDSRLGATRDKFMSYLSASITARITEQVKIQLP</sequence>
<feature type="region of interest" description="Disordered" evidence="1">
    <location>
        <begin position="1"/>
        <end position="94"/>
    </location>
</feature>
<dbReference type="Proteomes" id="UP001151760">
    <property type="component" value="Unassembled WGS sequence"/>
</dbReference>
<protein>
    <submittedName>
        <fullName evidence="2">Uncharacterized protein</fullName>
    </submittedName>
</protein>
<reference evidence="2" key="1">
    <citation type="journal article" date="2022" name="Int. J. Mol. Sci.">
        <title>Draft Genome of Tanacetum Coccineum: Genomic Comparison of Closely Related Tanacetum-Family Plants.</title>
        <authorList>
            <person name="Yamashiro T."/>
            <person name="Shiraishi A."/>
            <person name="Nakayama K."/>
            <person name="Satake H."/>
        </authorList>
    </citation>
    <scope>NUCLEOTIDE SEQUENCE</scope>
</reference>
<organism evidence="2 3">
    <name type="scientific">Tanacetum coccineum</name>
    <dbReference type="NCBI Taxonomy" id="301880"/>
    <lineage>
        <taxon>Eukaryota</taxon>
        <taxon>Viridiplantae</taxon>
        <taxon>Streptophyta</taxon>
        <taxon>Embryophyta</taxon>
        <taxon>Tracheophyta</taxon>
        <taxon>Spermatophyta</taxon>
        <taxon>Magnoliopsida</taxon>
        <taxon>eudicotyledons</taxon>
        <taxon>Gunneridae</taxon>
        <taxon>Pentapetalae</taxon>
        <taxon>asterids</taxon>
        <taxon>campanulids</taxon>
        <taxon>Asterales</taxon>
        <taxon>Asteraceae</taxon>
        <taxon>Asteroideae</taxon>
        <taxon>Anthemideae</taxon>
        <taxon>Anthemidinae</taxon>
        <taxon>Tanacetum</taxon>
    </lineage>
</organism>
<proteinExistence type="predicted"/>
<comment type="caution">
    <text evidence="2">The sequence shown here is derived from an EMBL/GenBank/DDBJ whole genome shotgun (WGS) entry which is preliminary data.</text>
</comment>
<name>A0ABQ5HCR4_9ASTR</name>
<accession>A0ABQ5HCR4</accession>
<reference evidence="2" key="2">
    <citation type="submission" date="2022-01" db="EMBL/GenBank/DDBJ databases">
        <authorList>
            <person name="Yamashiro T."/>
            <person name="Shiraishi A."/>
            <person name="Satake H."/>
            <person name="Nakayama K."/>
        </authorList>
    </citation>
    <scope>NUCLEOTIDE SEQUENCE</scope>
</reference>
<feature type="compositionally biased region" description="Acidic residues" evidence="1">
    <location>
        <begin position="40"/>
        <end position="65"/>
    </location>
</feature>
<dbReference type="EMBL" id="BQNB010019473">
    <property type="protein sequence ID" value="GJT85685.1"/>
    <property type="molecule type" value="Genomic_DNA"/>
</dbReference>
<evidence type="ECO:0000313" key="3">
    <source>
        <dbReference type="Proteomes" id="UP001151760"/>
    </source>
</evidence>
<evidence type="ECO:0000313" key="2">
    <source>
        <dbReference type="EMBL" id="GJT85685.1"/>
    </source>
</evidence>
<gene>
    <name evidence="2" type="ORF">Tco_1067402</name>
</gene>
<evidence type="ECO:0000256" key="1">
    <source>
        <dbReference type="SAM" id="MobiDB-lite"/>
    </source>
</evidence>
<feature type="compositionally biased region" description="Polar residues" evidence="1">
    <location>
        <begin position="8"/>
        <end position="18"/>
    </location>
</feature>
<feature type="compositionally biased region" description="Basic and acidic residues" evidence="1">
    <location>
        <begin position="66"/>
        <end position="82"/>
    </location>
</feature>
<keyword evidence="3" id="KW-1185">Reference proteome</keyword>